<reference evidence="1 2" key="1">
    <citation type="submission" date="2025-05" db="UniProtKB">
        <authorList>
            <consortium name="RefSeq"/>
        </authorList>
    </citation>
    <scope>NUCLEOTIDE SEQUENCE [LARGE SCALE GENOMIC DNA]</scope>
    <source>
        <tissue evidence="2 3">Blood</tissue>
    </source>
</reference>
<sequence>MVMACRVINKRRHMGLQQLSSFAETGRTFLGPVKSSKFIIDEECHESVLISSTVRLLESLDLTSAVGQLLSEAVRAQNNTYRTGTSTLLFLVGAWSSAAEECLHMGVPVSLIVSVMSEGLNSCIEEVVSLEVPVHHVFDHIDNTKTFSGLETFSVSLGPFLQIPSDTGLMQKEHDLKDVAPQPLTIHNLSGRPVKSPQLFRPQAKVEADTNMSQTPQTLKNSLLADTCCRKSVLIHSRHLNRTDNSQQISKPDGFLEQHGAATPQAYRCNDLVELEVGLSHGDDSSMKLVEAAAQLQYQNVRTQQGSCAMPFMFDISRIFTCCLPGLPESFSCVCPGYITVVSTSSTTLIKELQNQPIRVVLIEGDLTENYRHLGFNKSANIKTVLESMKLPQDSSEELWINRVLEILIKFNVNLILAQGNVSEHLIEKCTHSKRLVIGSVNGNVMQAFAEASGAVQVAYITQVDENCVGNGVCVTFWRSIPLDVVDTVDGMAIMLKTEGINLVTVVLTSPVTAHMQSKEDRFWTCASRLCYALKEQKVFLGGGAVEFLCLSHLQILAEQSLSKGNQACSGWLHNTSSWLASSLALYRPTVLQCLANGWHKYLSTLIYNTANYSSEFEASTFIQHHLQNAIDSGSPSSYILSEYSKLNSGIFNSGISNKLGQIPRVYDIVTPKIEAWRRALDLVLLVLQTDSEIITGLVHTEINSQSLRSWEDCLSRLELKLRDSSDTVLARHPLFRNNAGEPPLARKVANFHS</sequence>
<name>A0ABM4NJX3_EQUPR</name>
<dbReference type="RefSeq" id="XP_070465245.1">
    <property type="nucleotide sequence ID" value="XM_070609144.1"/>
</dbReference>
<dbReference type="InterPro" id="IPR027410">
    <property type="entry name" value="TCP-1-like_intermed_sf"/>
</dbReference>
<organism evidence="1 3">
    <name type="scientific">Equus przewalskii</name>
    <name type="common">Przewalski's horse</name>
    <name type="synonym">Equus caballus przewalskii</name>
    <dbReference type="NCBI Taxonomy" id="9798"/>
    <lineage>
        <taxon>Eukaryota</taxon>
        <taxon>Metazoa</taxon>
        <taxon>Chordata</taxon>
        <taxon>Craniata</taxon>
        <taxon>Vertebrata</taxon>
        <taxon>Euteleostomi</taxon>
        <taxon>Mammalia</taxon>
        <taxon>Eutheria</taxon>
        <taxon>Laurasiatheria</taxon>
        <taxon>Perissodactyla</taxon>
        <taxon>Equidae</taxon>
        <taxon>Equus</taxon>
    </lineage>
</organism>
<accession>A0ABM4NJX3</accession>
<dbReference type="SUPFAM" id="SSF52029">
    <property type="entry name" value="GroEL apical domain-like"/>
    <property type="match status" value="1"/>
</dbReference>
<dbReference type="Proteomes" id="UP001652662">
    <property type="component" value="Chromosome 2"/>
</dbReference>
<dbReference type="Gene3D" id="3.30.260.10">
    <property type="entry name" value="TCP-1-like chaperonin intermediate domain"/>
    <property type="match status" value="1"/>
</dbReference>
<dbReference type="PANTHER" id="PTHR46883">
    <property type="entry name" value="BARDET-BIEDL SYNDROME 12 PROTEIN"/>
    <property type="match status" value="1"/>
</dbReference>
<protein>
    <submittedName>
        <fullName evidence="2 3">Chaperonin-containing T-complex member BBS12 isoform X1</fullName>
    </submittedName>
</protein>
<dbReference type="Gene3D" id="1.10.560.10">
    <property type="entry name" value="GroEL-like equatorial domain"/>
    <property type="match status" value="2"/>
</dbReference>
<gene>
    <name evidence="2 3" type="primary">BBS12</name>
</gene>
<dbReference type="PANTHER" id="PTHR46883:SF1">
    <property type="entry name" value="BARDET-BIEDL SYNDROME 12 PROTEIN"/>
    <property type="match status" value="1"/>
</dbReference>
<dbReference type="Gene3D" id="3.50.7.10">
    <property type="entry name" value="GroEL"/>
    <property type="match status" value="1"/>
</dbReference>
<dbReference type="InterPro" id="IPR042984">
    <property type="entry name" value="BBS12"/>
</dbReference>
<dbReference type="SUPFAM" id="SSF48592">
    <property type="entry name" value="GroEL equatorial domain-like"/>
    <property type="match status" value="1"/>
</dbReference>
<evidence type="ECO:0000313" key="1">
    <source>
        <dbReference type="Proteomes" id="UP001652662"/>
    </source>
</evidence>
<dbReference type="InterPro" id="IPR027413">
    <property type="entry name" value="GROEL-like_equatorial_sf"/>
</dbReference>
<dbReference type="Pfam" id="PF00118">
    <property type="entry name" value="Cpn60_TCP1"/>
    <property type="match status" value="2"/>
</dbReference>
<proteinExistence type="predicted"/>
<evidence type="ECO:0000313" key="3">
    <source>
        <dbReference type="RefSeq" id="XP_070465245.1"/>
    </source>
</evidence>
<evidence type="ECO:0000313" key="2">
    <source>
        <dbReference type="RefSeq" id="XP_070465244.1"/>
    </source>
</evidence>
<keyword evidence="1" id="KW-1185">Reference proteome</keyword>
<dbReference type="InterPro" id="IPR002423">
    <property type="entry name" value="Cpn60/GroEL/TCP-1"/>
</dbReference>
<dbReference type="RefSeq" id="XP_070465244.1">
    <property type="nucleotide sequence ID" value="XM_070609143.1"/>
</dbReference>
<dbReference type="InterPro" id="IPR027409">
    <property type="entry name" value="GroEL-like_apical_dom_sf"/>
</dbReference>
<dbReference type="GeneID" id="103567127"/>